<accession>A0A543KTR4</accession>
<evidence type="ECO:0000313" key="2">
    <source>
        <dbReference type="Proteomes" id="UP000316993"/>
    </source>
</evidence>
<organism evidence="1 2">
    <name type="scientific">Acidovorax temperans</name>
    <dbReference type="NCBI Taxonomy" id="80878"/>
    <lineage>
        <taxon>Bacteria</taxon>
        <taxon>Pseudomonadati</taxon>
        <taxon>Pseudomonadota</taxon>
        <taxon>Betaproteobacteria</taxon>
        <taxon>Burkholderiales</taxon>
        <taxon>Comamonadaceae</taxon>
        <taxon>Acidovorax</taxon>
    </lineage>
</organism>
<evidence type="ECO:0000313" key="1">
    <source>
        <dbReference type="EMBL" id="TQM98467.1"/>
    </source>
</evidence>
<gene>
    <name evidence="1" type="ORF">BDD18_4355</name>
</gene>
<proteinExistence type="predicted"/>
<comment type="caution">
    <text evidence="1">The sequence shown here is derived from an EMBL/GenBank/DDBJ whole genome shotgun (WGS) entry which is preliminary data.</text>
</comment>
<protein>
    <submittedName>
        <fullName evidence="1">Uncharacterized protein</fullName>
    </submittedName>
</protein>
<sequence>MSSRDKANALLKKPVADCTESELVALQKCSTDELKRRVFENLELVAAQYVELYGKKDGIEQMGEDLCKHIAGGKHPEGWAGLVRHLVRISG</sequence>
<reference evidence="1 2" key="1">
    <citation type="submission" date="2019-06" db="EMBL/GenBank/DDBJ databases">
        <title>Genomic Encyclopedia of Archaeal and Bacterial Type Strains, Phase II (KMG-II): from individual species to whole genera.</title>
        <authorList>
            <person name="Goeker M."/>
        </authorList>
    </citation>
    <scope>NUCLEOTIDE SEQUENCE [LARGE SCALE GENOMIC DNA]</scope>
    <source>
        <strain evidence="1 2">DSM 7270</strain>
    </source>
</reference>
<name>A0A543KTR4_9BURK</name>
<dbReference type="EMBL" id="VFPV01000005">
    <property type="protein sequence ID" value="TQM98467.1"/>
    <property type="molecule type" value="Genomic_DNA"/>
</dbReference>
<dbReference type="AlphaFoldDB" id="A0A543KTR4"/>
<dbReference type="Proteomes" id="UP000316993">
    <property type="component" value="Unassembled WGS sequence"/>
</dbReference>
<dbReference type="RefSeq" id="WP_066693082.1">
    <property type="nucleotide sequence ID" value="NZ_VFPV01000005.1"/>
</dbReference>